<evidence type="ECO:0000313" key="2">
    <source>
        <dbReference type="Proteomes" id="UP000481153"/>
    </source>
</evidence>
<name>A0A6G0XCA1_9STRA</name>
<evidence type="ECO:0000313" key="1">
    <source>
        <dbReference type="EMBL" id="KAF0737779.1"/>
    </source>
</evidence>
<comment type="caution">
    <text evidence="1">The sequence shown here is derived from an EMBL/GenBank/DDBJ whole genome shotgun (WGS) entry which is preliminary data.</text>
</comment>
<sequence length="115" mass="12731">MTPFRPTKNMEDYIATATVFNNLSRAIDCLAYLPLSAADFFRGIGHAAACGKVEIAQYLAAQFERAHSNSTTPPSGIQRNQLKEDLEGTSFILKLHHVEESVKVWDPDNPPSQVI</sequence>
<reference evidence="1 2" key="1">
    <citation type="submission" date="2019-07" db="EMBL/GenBank/DDBJ databases">
        <title>Genomics analysis of Aphanomyces spp. identifies a new class of oomycete effector associated with host adaptation.</title>
        <authorList>
            <person name="Gaulin E."/>
        </authorList>
    </citation>
    <scope>NUCLEOTIDE SEQUENCE [LARGE SCALE GENOMIC DNA]</scope>
    <source>
        <strain evidence="1 2">ATCC 201684</strain>
    </source>
</reference>
<accession>A0A6G0XCA1</accession>
<dbReference type="VEuPathDB" id="FungiDB:AeMF1_012548"/>
<organism evidence="1 2">
    <name type="scientific">Aphanomyces euteiches</name>
    <dbReference type="NCBI Taxonomy" id="100861"/>
    <lineage>
        <taxon>Eukaryota</taxon>
        <taxon>Sar</taxon>
        <taxon>Stramenopiles</taxon>
        <taxon>Oomycota</taxon>
        <taxon>Saprolegniomycetes</taxon>
        <taxon>Saprolegniales</taxon>
        <taxon>Verrucalvaceae</taxon>
        <taxon>Aphanomyces</taxon>
    </lineage>
</organism>
<dbReference type="AlphaFoldDB" id="A0A6G0XCA1"/>
<keyword evidence="2" id="KW-1185">Reference proteome</keyword>
<protein>
    <submittedName>
        <fullName evidence="1">Uncharacterized protein</fullName>
    </submittedName>
</protein>
<dbReference type="Proteomes" id="UP000481153">
    <property type="component" value="Unassembled WGS sequence"/>
</dbReference>
<proteinExistence type="predicted"/>
<dbReference type="EMBL" id="VJMJ01000081">
    <property type="protein sequence ID" value="KAF0737779.1"/>
    <property type="molecule type" value="Genomic_DNA"/>
</dbReference>
<gene>
    <name evidence="1" type="ORF">Ae201684_006273</name>
</gene>